<evidence type="ECO:0000256" key="2">
    <source>
        <dbReference type="ARBA" id="ARBA00022540"/>
    </source>
</evidence>
<evidence type="ECO:0000313" key="9">
    <source>
        <dbReference type="EMBL" id="MFM9413625.1"/>
    </source>
</evidence>
<dbReference type="EMBL" id="JBJUVG010000004">
    <property type="protein sequence ID" value="MFM9413625.1"/>
    <property type="molecule type" value="Genomic_DNA"/>
</dbReference>
<evidence type="ECO:0000256" key="3">
    <source>
        <dbReference type="ARBA" id="ARBA00022917"/>
    </source>
</evidence>
<evidence type="ECO:0000259" key="7">
    <source>
        <dbReference type="Pfam" id="PF00707"/>
    </source>
</evidence>
<dbReference type="Gene3D" id="3.30.110.10">
    <property type="entry name" value="Translation initiation factor 3 (IF-3), C-terminal domain"/>
    <property type="match status" value="1"/>
</dbReference>
<reference evidence="9 10" key="1">
    <citation type="journal article" date="2016" name="Int. J. Syst. Evol. Microbiol.">
        <title>Peptococcus simiae sp. nov., isolated from rhesus macaque faeces and emended description of the genus Peptococcus.</title>
        <authorList>
            <person name="Shkoporov A.N."/>
            <person name="Efimov B.A."/>
            <person name="Kondova I."/>
            <person name="Ouwerling B."/>
            <person name="Chaplin A.V."/>
            <person name="Shcherbakova V.A."/>
            <person name="Langermans J.A.M."/>
        </authorList>
    </citation>
    <scope>NUCLEOTIDE SEQUENCE [LARGE SCALE GENOMIC DNA]</scope>
    <source>
        <strain evidence="9 10">M108</strain>
    </source>
</reference>
<dbReference type="InterPro" id="IPR019814">
    <property type="entry name" value="Translation_initiation_fac_3_N"/>
</dbReference>
<comment type="function">
    <text evidence="4 6">IF-3 binds to the 30S ribosomal subunit and shifts the equilibrium between 70S ribosomes and their 50S and 30S subunits in favor of the free subunits, thus enhancing the availability of 30S subunits on which protein synthesis initiation begins.</text>
</comment>
<dbReference type="SUPFAM" id="SSF54364">
    <property type="entry name" value="Translation initiation factor IF3, N-terminal domain"/>
    <property type="match status" value="1"/>
</dbReference>
<dbReference type="PROSITE" id="PS00938">
    <property type="entry name" value="IF3"/>
    <property type="match status" value="1"/>
</dbReference>
<evidence type="ECO:0000259" key="8">
    <source>
        <dbReference type="Pfam" id="PF05198"/>
    </source>
</evidence>
<dbReference type="GO" id="GO:0003743">
    <property type="term" value="F:translation initiation factor activity"/>
    <property type="evidence" value="ECO:0007669"/>
    <property type="project" value="UniProtKB-KW"/>
</dbReference>
<comment type="caution">
    <text evidence="9">The sequence shown here is derived from an EMBL/GenBank/DDBJ whole genome shotgun (WGS) entry which is preliminary data.</text>
</comment>
<accession>A0ABW9GYZ4</accession>
<dbReference type="PANTHER" id="PTHR10938">
    <property type="entry name" value="TRANSLATION INITIATION FACTOR IF-3"/>
    <property type="match status" value="1"/>
</dbReference>
<evidence type="ECO:0000256" key="5">
    <source>
        <dbReference type="NCBIfam" id="TIGR00168"/>
    </source>
</evidence>
<sequence length="189" mass="21896">MLFIIRYSEVWIISKELRVNEAVRCREIRLIGSQGEQLGVMHPRDAMKVAEEQGLDLVEVSPNSKPPVCKIMDYGKYKYEQRKKEREARKNQKTIEVKEVKLRPGIEDHDFNTKVRHAARFLGEGNKVKITIMFRGREITHPELGRELCERVAEDVQDIAKVEKAPKVEGRNMTMMLVPHDSGADKKKK</sequence>
<dbReference type="InterPro" id="IPR001288">
    <property type="entry name" value="Translation_initiation_fac_3"/>
</dbReference>
<dbReference type="RefSeq" id="WP_408977241.1">
    <property type="nucleotide sequence ID" value="NZ_JBJUVG010000004.1"/>
</dbReference>
<name>A0ABW9GYZ4_9FIRM</name>
<dbReference type="InterPro" id="IPR036787">
    <property type="entry name" value="T_IF-3_N_sf"/>
</dbReference>
<evidence type="ECO:0000313" key="10">
    <source>
        <dbReference type="Proteomes" id="UP001631949"/>
    </source>
</evidence>
<dbReference type="Proteomes" id="UP001631949">
    <property type="component" value="Unassembled WGS sequence"/>
</dbReference>
<dbReference type="Pfam" id="PF00707">
    <property type="entry name" value="IF3_C"/>
    <property type="match status" value="1"/>
</dbReference>
<comment type="subunit">
    <text evidence="4 6">Monomer.</text>
</comment>
<evidence type="ECO:0000256" key="1">
    <source>
        <dbReference type="ARBA" id="ARBA00005439"/>
    </source>
</evidence>
<dbReference type="InterPro" id="IPR019813">
    <property type="entry name" value="Translation_initiation_fac3_CS"/>
</dbReference>
<keyword evidence="3 4" id="KW-0648">Protein biosynthesis</keyword>
<dbReference type="HAMAP" id="MF_00080">
    <property type="entry name" value="IF_3"/>
    <property type="match status" value="1"/>
</dbReference>
<dbReference type="InterPro" id="IPR019815">
    <property type="entry name" value="Translation_initiation_fac_3_C"/>
</dbReference>
<evidence type="ECO:0000256" key="4">
    <source>
        <dbReference type="HAMAP-Rule" id="MF_00080"/>
    </source>
</evidence>
<feature type="domain" description="Translation initiation factor 3 C-terminal" evidence="7">
    <location>
        <begin position="95"/>
        <end position="179"/>
    </location>
</feature>
<dbReference type="Gene3D" id="3.10.20.80">
    <property type="entry name" value="Translation initiation factor 3 (IF-3), N-terminal domain"/>
    <property type="match status" value="1"/>
</dbReference>
<dbReference type="NCBIfam" id="TIGR00168">
    <property type="entry name" value="infC"/>
    <property type="match status" value="1"/>
</dbReference>
<comment type="subcellular location">
    <subcellularLocation>
        <location evidence="4 6">Cytoplasm</location>
    </subcellularLocation>
</comment>
<comment type="similarity">
    <text evidence="1 4 6">Belongs to the IF-3 family.</text>
</comment>
<feature type="domain" description="Translation initiation factor 3 N-terminal" evidence="8">
    <location>
        <begin position="19"/>
        <end position="88"/>
    </location>
</feature>
<keyword evidence="10" id="KW-1185">Reference proteome</keyword>
<proteinExistence type="inferred from homology"/>
<dbReference type="InterPro" id="IPR036788">
    <property type="entry name" value="T_IF-3_C_sf"/>
</dbReference>
<organism evidence="9 10">
    <name type="scientific">Peptococcus simiae</name>
    <dbReference type="NCBI Taxonomy" id="1643805"/>
    <lineage>
        <taxon>Bacteria</taxon>
        <taxon>Bacillati</taxon>
        <taxon>Bacillota</taxon>
        <taxon>Clostridia</taxon>
        <taxon>Eubacteriales</taxon>
        <taxon>Peptococcaceae</taxon>
        <taxon>Peptococcus</taxon>
    </lineage>
</organism>
<dbReference type="SUPFAM" id="SSF55200">
    <property type="entry name" value="Translation initiation factor IF3, C-terminal domain"/>
    <property type="match status" value="1"/>
</dbReference>
<gene>
    <name evidence="4 9" type="primary">infC</name>
    <name evidence="9" type="ORF">ACKQTC_04515</name>
</gene>
<evidence type="ECO:0000256" key="6">
    <source>
        <dbReference type="RuleBase" id="RU000646"/>
    </source>
</evidence>
<dbReference type="PANTHER" id="PTHR10938:SF0">
    <property type="entry name" value="TRANSLATION INITIATION FACTOR IF-3, MITOCHONDRIAL"/>
    <property type="match status" value="1"/>
</dbReference>
<protein>
    <recommendedName>
        <fullName evidence="4 5">Translation initiation factor IF-3</fullName>
    </recommendedName>
</protein>
<keyword evidence="4" id="KW-0963">Cytoplasm</keyword>
<keyword evidence="2 4" id="KW-0396">Initiation factor</keyword>
<dbReference type="Pfam" id="PF05198">
    <property type="entry name" value="IF3_N"/>
    <property type="match status" value="1"/>
</dbReference>